<dbReference type="GeneID" id="39873519"/>
<dbReference type="InterPro" id="IPR009053">
    <property type="entry name" value="Prefoldin"/>
</dbReference>
<proteinExistence type="inferred from homology"/>
<reference evidence="4 5" key="1">
    <citation type="journal article" date="2017" name="BMC Genomics">
        <title>Whole-genome assembly of Babesia ovata and comparative genomics between closely related pathogens.</title>
        <authorList>
            <person name="Yamagishi J."/>
            <person name="Asada M."/>
            <person name="Hakimi H."/>
            <person name="Tanaka T.Q."/>
            <person name="Sugimoto C."/>
            <person name="Kawazu S."/>
        </authorList>
    </citation>
    <scope>NUCLEOTIDE SEQUENCE [LARGE SCALE GENOMIC DNA]</scope>
    <source>
        <strain evidence="4 5">Miyake</strain>
    </source>
</reference>
<dbReference type="RefSeq" id="XP_028865992.1">
    <property type="nucleotide sequence ID" value="XM_029010159.1"/>
</dbReference>
<gene>
    <name evidence="4" type="ORF">BOVATA_012420</name>
</gene>
<accession>A0A2H6K9X3</accession>
<dbReference type="GO" id="GO:0051082">
    <property type="term" value="F:unfolded protein binding"/>
    <property type="evidence" value="ECO:0007669"/>
    <property type="project" value="InterPro"/>
</dbReference>
<evidence type="ECO:0000256" key="1">
    <source>
        <dbReference type="ARBA" id="ARBA00008045"/>
    </source>
</evidence>
<dbReference type="EMBL" id="BDSA01000001">
    <property type="protein sequence ID" value="GBE59749.1"/>
    <property type="molecule type" value="Genomic_DNA"/>
</dbReference>
<dbReference type="GO" id="GO:0051131">
    <property type="term" value="P:chaperone-mediated protein complex assembly"/>
    <property type="evidence" value="ECO:0007669"/>
    <property type="project" value="TreeGrafter"/>
</dbReference>
<dbReference type="GO" id="GO:0016272">
    <property type="term" value="C:prefoldin complex"/>
    <property type="evidence" value="ECO:0007669"/>
    <property type="project" value="InterPro"/>
</dbReference>
<dbReference type="AlphaFoldDB" id="A0A2H6K9X3"/>
<dbReference type="VEuPathDB" id="PiroplasmaDB:BOVATA_012420"/>
<evidence type="ECO:0000256" key="3">
    <source>
        <dbReference type="SAM" id="SignalP"/>
    </source>
</evidence>
<name>A0A2H6K9X3_9APIC</name>
<evidence type="ECO:0000313" key="5">
    <source>
        <dbReference type="Proteomes" id="UP000236319"/>
    </source>
</evidence>
<dbReference type="GO" id="GO:0006457">
    <property type="term" value="P:protein folding"/>
    <property type="evidence" value="ECO:0007669"/>
    <property type="project" value="InterPro"/>
</dbReference>
<evidence type="ECO:0000313" key="4">
    <source>
        <dbReference type="EMBL" id="GBE59749.1"/>
    </source>
</evidence>
<dbReference type="CDD" id="cd23161">
    <property type="entry name" value="Prefoldin_6"/>
    <property type="match status" value="1"/>
</dbReference>
<feature type="signal peptide" evidence="3">
    <location>
        <begin position="1"/>
        <end position="23"/>
    </location>
</feature>
<dbReference type="PANTHER" id="PTHR21431:SF0">
    <property type="entry name" value="PREFOLDIN SUBUNIT 6"/>
    <property type="match status" value="1"/>
</dbReference>
<comment type="similarity">
    <text evidence="1">Belongs to the prefoldin subunit beta family.</text>
</comment>
<dbReference type="OrthoDB" id="248120at2759"/>
<protein>
    <submittedName>
        <fullName evidence="4">Prefoldin subunit</fullName>
    </submittedName>
</protein>
<dbReference type="InterPro" id="IPR002777">
    <property type="entry name" value="PFD_beta-like"/>
</dbReference>
<comment type="caution">
    <text evidence="4">The sequence shown here is derived from an EMBL/GenBank/DDBJ whole genome shotgun (WGS) entry which is preliminary data.</text>
</comment>
<feature type="chain" id="PRO_5014113601" evidence="3">
    <location>
        <begin position="24"/>
        <end position="785"/>
    </location>
</feature>
<dbReference type="PANTHER" id="PTHR21431">
    <property type="entry name" value="PREFOLDIN SUBUNIT 6"/>
    <property type="match status" value="1"/>
</dbReference>
<keyword evidence="3" id="KW-0732">Signal</keyword>
<dbReference type="GO" id="GO:0051087">
    <property type="term" value="F:protein-folding chaperone binding"/>
    <property type="evidence" value="ECO:0007669"/>
    <property type="project" value="TreeGrafter"/>
</dbReference>
<dbReference type="Gene3D" id="1.10.287.370">
    <property type="match status" value="1"/>
</dbReference>
<evidence type="ECO:0000256" key="2">
    <source>
        <dbReference type="ARBA" id="ARBA00023186"/>
    </source>
</evidence>
<dbReference type="GO" id="GO:0005737">
    <property type="term" value="C:cytoplasm"/>
    <property type="evidence" value="ECO:0007669"/>
    <property type="project" value="TreeGrafter"/>
</dbReference>
<dbReference type="SUPFAM" id="SSF46579">
    <property type="entry name" value="Prefoldin"/>
    <property type="match status" value="1"/>
</dbReference>
<keyword evidence="2" id="KW-0143">Chaperone</keyword>
<dbReference type="Proteomes" id="UP000236319">
    <property type="component" value="Unassembled WGS sequence"/>
</dbReference>
<keyword evidence="5" id="KW-1185">Reference proteome</keyword>
<dbReference type="Pfam" id="PF01920">
    <property type="entry name" value="Prefoldin_2"/>
    <property type="match status" value="1"/>
</dbReference>
<sequence>MHIFAKSTLIAVVITLVGKVCLAVKEQSTAKSRNAFLDFFKLTGDVVPSTYPVLKFNQSANNDSTFAALRRRELQELQEEAMRLLPLQRRNFEGITHKLVRQSNAVDELATAMERQRLSPQPSSPRTHIVAEYRELAAAHSQLLTQQNECTAVLKELQILEADAKIYKSTGPVLTAQSKDDALNTITKRIEYISNEIDEKAKAMANLQGAIEEKCRTVSFKITVLKSAVGRHERATSTGCTTQLKRKYYKNSVLVLEHTHTQNISGGQDNVLNFLLEFDVRLAGKVVHQGGDELRSVVKVGGDVEGPLVGEDDVDDGVVARLLDPVLGSGVVLREGGNVSTFGAARKLNGKELSNLDLAGTLHLEHDDQLVVLFEGERQNLLFVEGVFLTVIGSVLDSEAVVFLLDTFDGGQQTLLLDDGEGVESELVLVEHLPVEEGTNFSGTVELAVNGLLLPEDGSGLEGGVGDHTTPERADDTDVTVARAGHDDSLSMLARDGLDVRVFSVQGALDDTELGLKHEGLLVVSGDTTEVEIKETVGSPLGAEGTAAATLTEELQKIQTVPPGVVLFEFLTDNIPDSGLDGQHEDDLVGTVLPNDIDVRIVVGGTAEVLRVDDLVVAHGVTDVERLVNGAATLVLAEVEGVLHERPVAVVVPVLPGVEETSSTHEGQVDHLALFTTHNQVKVGVDGGNHLTTSGLAGRRFADTANLQGVAGVGERHAEEVVDLVNNILEVGDGLQDAIVKATANLLDVGSPVQTNGPVLVNVQFAGKGGYPQGVRDSEPSSRGA</sequence>
<organism evidence="4 5">
    <name type="scientific">Babesia ovata</name>
    <dbReference type="NCBI Taxonomy" id="189622"/>
    <lineage>
        <taxon>Eukaryota</taxon>
        <taxon>Sar</taxon>
        <taxon>Alveolata</taxon>
        <taxon>Apicomplexa</taxon>
        <taxon>Aconoidasida</taxon>
        <taxon>Piroplasmida</taxon>
        <taxon>Babesiidae</taxon>
        <taxon>Babesia</taxon>
    </lineage>
</organism>